<keyword evidence="2" id="KW-1185">Reference proteome</keyword>
<gene>
    <name evidence="1" type="ORF">MIND_00400700</name>
</gene>
<evidence type="ECO:0000313" key="1">
    <source>
        <dbReference type="EMBL" id="KAF7310268.1"/>
    </source>
</evidence>
<sequence>MGADAAADREARDAKPGKIQIAVTFGGRELKFLYSETRPLEKILVRFCEAHHLERREIVFNYNGATVKGDTTAVDTADQFVSLLPALSARFSRPPLQLAMDADAAEMAGDEVPLIEGLVFQEGGAAMDSDAP</sequence>
<name>A0A8H6T3E7_9AGAR</name>
<dbReference type="GeneID" id="59343349"/>
<dbReference type="InterPro" id="IPR029071">
    <property type="entry name" value="Ubiquitin-like_domsf"/>
</dbReference>
<dbReference type="OrthoDB" id="442921at2759"/>
<proteinExistence type="predicted"/>
<accession>A0A8H6T3E7</accession>
<dbReference type="RefSeq" id="XP_037223718.1">
    <property type="nucleotide sequence ID" value="XM_037360833.1"/>
</dbReference>
<comment type="caution">
    <text evidence="1">The sequence shown here is derived from an EMBL/GenBank/DDBJ whole genome shotgun (WGS) entry which is preliminary data.</text>
</comment>
<dbReference type="EMBL" id="JACAZF010000003">
    <property type="protein sequence ID" value="KAF7310268.1"/>
    <property type="molecule type" value="Genomic_DNA"/>
</dbReference>
<protein>
    <submittedName>
        <fullName evidence="1">Rad60-SLD domain-containing protein</fullName>
    </submittedName>
</protein>
<dbReference type="AlphaFoldDB" id="A0A8H6T3E7"/>
<dbReference type="Proteomes" id="UP000636479">
    <property type="component" value="Unassembled WGS sequence"/>
</dbReference>
<organism evidence="1 2">
    <name type="scientific">Mycena indigotica</name>
    <dbReference type="NCBI Taxonomy" id="2126181"/>
    <lineage>
        <taxon>Eukaryota</taxon>
        <taxon>Fungi</taxon>
        <taxon>Dikarya</taxon>
        <taxon>Basidiomycota</taxon>
        <taxon>Agaricomycotina</taxon>
        <taxon>Agaricomycetes</taxon>
        <taxon>Agaricomycetidae</taxon>
        <taxon>Agaricales</taxon>
        <taxon>Marasmiineae</taxon>
        <taxon>Mycenaceae</taxon>
        <taxon>Mycena</taxon>
    </lineage>
</organism>
<evidence type="ECO:0000313" key="2">
    <source>
        <dbReference type="Proteomes" id="UP000636479"/>
    </source>
</evidence>
<reference evidence="1" key="1">
    <citation type="submission" date="2020-05" db="EMBL/GenBank/DDBJ databases">
        <title>Mycena genomes resolve the evolution of fungal bioluminescence.</title>
        <authorList>
            <person name="Tsai I.J."/>
        </authorList>
    </citation>
    <scope>NUCLEOTIDE SEQUENCE</scope>
    <source>
        <strain evidence="1">171206Taipei</strain>
    </source>
</reference>
<dbReference type="SUPFAM" id="SSF54236">
    <property type="entry name" value="Ubiquitin-like"/>
    <property type="match status" value="1"/>
</dbReference>
<dbReference type="Gene3D" id="3.10.20.90">
    <property type="entry name" value="Phosphatidylinositol 3-kinase Catalytic Subunit, Chain A, domain 1"/>
    <property type="match status" value="1"/>
</dbReference>
<dbReference type="CDD" id="cd01763">
    <property type="entry name" value="Ubl_SUMO_like"/>
    <property type="match status" value="1"/>
</dbReference>